<evidence type="ECO:0000256" key="4">
    <source>
        <dbReference type="ARBA" id="ARBA00022803"/>
    </source>
</evidence>
<dbReference type="EMBL" id="JAQQKX010000007">
    <property type="protein sequence ID" value="MDC7683663.1"/>
    <property type="molecule type" value="Genomic_DNA"/>
</dbReference>
<keyword evidence="6" id="KW-0812">Transmembrane</keyword>
<keyword evidence="6" id="KW-1133">Transmembrane helix</keyword>
<keyword evidence="2" id="KW-0677">Repeat</keyword>
<dbReference type="InterPro" id="IPR019734">
    <property type="entry name" value="TPR_rpt"/>
</dbReference>
<evidence type="ECO:0000256" key="2">
    <source>
        <dbReference type="ARBA" id="ARBA00022737"/>
    </source>
</evidence>
<proteinExistence type="predicted"/>
<evidence type="ECO:0000259" key="7">
    <source>
        <dbReference type="Pfam" id="PF23914"/>
    </source>
</evidence>
<feature type="repeat" description="TPR" evidence="5">
    <location>
        <begin position="156"/>
        <end position="189"/>
    </location>
</feature>
<evidence type="ECO:0000256" key="1">
    <source>
        <dbReference type="ARBA" id="ARBA00004196"/>
    </source>
</evidence>
<evidence type="ECO:0000256" key="3">
    <source>
        <dbReference type="ARBA" id="ARBA00022748"/>
    </source>
</evidence>
<protein>
    <submittedName>
        <fullName evidence="8">C-type cytochrome biogenesis protein CcmI</fullName>
    </submittedName>
</protein>
<dbReference type="RefSeq" id="WP_272748130.1">
    <property type="nucleotide sequence ID" value="NZ_JAQQKX010000007.1"/>
</dbReference>
<organism evidence="8 9">
    <name type="scientific">Asticcacaulis aquaticus</name>
    <dbReference type="NCBI Taxonomy" id="2984212"/>
    <lineage>
        <taxon>Bacteria</taxon>
        <taxon>Pseudomonadati</taxon>
        <taxon>Pseudomonadota</taxon>
        <taxon>Alphaproteobacteria</taxon>
        <taxon>Caulobacterales</taxon>
        <taxon>Caulobacteraceae</taxon>
        <taxon>Asticcacaulis</taxon>
    </lineage>
</organism>
<dbReference type="SUPFAM" id="SSF48452">
    <property type="entry name" value="TPR-like"/>
    <property type="match status" value="1"/>
</dbReference>
<dbReference type="NCBIfam" id="TIGR03142">
    <property type="entry name" value="cytochro_ccmI"/>
    <property type="match status" value="1"/>
</dbReference>
<name>A0ABT5HUN5_9CAUL</name>
<feature type="transmembrane region" description="Helical" evidence="6">
    <location>
        <begin position="88"/>
        <end position="108"/>
    </location>
</feature>
<dbReference type="Gene3D" id="1.25.40.10">
    <property type="entry name" value="Tetratricopeptide repeat domain"/>
    <property type="match status" value="1"/>
</dbReference>
<sequence length="357" mass="38539">MILFSLIAALLSAALLGLAALWLRRASAGTTDTARGVYEGFVADLDRRVAAGHLDADLAREEKTEAARALLRAGEGETPSTDPRVTRLIGLIGAFLIAGGALALYLVVGRPGVPDQPYAQRLNGWIAQANTNPDTLEAKPLAEVLKRRQAEHGNDPQFWMMLGRMQVMAGDNYDGAVSFQRAVKLQPENPEAWSNMGEALTLMNKGESGAEAREAFAEALKRDPNDLSGLFYSGKIAAADGQFEAARGFFQRLLNVLPSDDGRRAVVAQEVAALNQAAQTAMVTQSQIGGMVAGLEARLKATPDDPDGWARLLRSYRVLKNVEGERHVLAQIDRIYADRPDVAKRILETAQRPVGAQ</sequence>
<keyword evidence="9" id="KW-1185">Reference proteome</keyword>
<keyword evidence="4 5" id="KW-0802">TPR repeat</keyword>
<dbReference type="PROSITE" id="PS50005">
    <property type="entry name" value="TPR"/>
    <property type="match status" value="1"/>
</dbReference>
<dbReference type="InterPro" id="IPR011990">
    <property type="entry name" value="TPR-like_helical_dom_sf"/>
</dbReference>
<evidence type="ECO:0000256" key="5">
    <source>
        <dbReference type="PROSITE-ProRule" id="PRU00339"/>
    </source>
</evidence>
<accession>A0ABT5HUN5</accession>
<comment type="subcellular location">
    <subcellularLocation>
        <location evidence="1">Cell envelope</location>
    </subcellularLocation>
</comment>
<evidence type="ECO:0000313" key="9">
    <source>
        <dbReference type="Proteomes" id="UP001214854"/>
    </source>
</evidence>
<feature type="domain" description="Cytochrome c-type biogenesis protein H TPR" evidence="7">
    <location>
        <begin position="130"/>
        <end position="263"/>
    </location>
</feature>
<dbReference type="InterPro" id="IPR056413">
    <property type="entry name" value="TPR_CcmH_CycH"/>
</dbReference>
<dbReference type="InterPro" id="IPR051263">
    <property type="entry name" value="C-type_cytochrome_biogenesis"/>
</dbReference>
<keyword evidence="6" id="KW-0472">Membrane</keyword>
<dbReference type="SMART" id="SM00028">
    <property type="entry name" value="TPR"/>
    <property type="match status" value="3"/>
</dbReference>
<gene>
    <name evidence="8" type="primary">ccmI</name>
    <name evidence="8" type="ORF">PQU92_10265</name>
</gene>
<evidence type="ECO:0000313" key="8">
    <source>
        <dbReference type="EMBL" id="MDC7683663.1"/>
    </source>
</evidence>
<dbReference type="PANTHER" id="PTHR47870:SF1">
    <property type="entry name" value="CYTOCHROME C-TYPE BIOGENESIS PROTEIN CCMH"/>
    <property type="match status" value="1"/>
</dbReference>
<dbReference type="Pfam" id="PF23914">
    <property type="entry name" value="TPR_CcmH_CycH"/>
    <property type="match status" value="1"/>
</dbReference>
<dbReference type="Proteomes" id="UP001214854">
    <property type="component" value="Unassembled WGS sequence"/>
</dbReference>
<dbReference type="PANTHER" id="PTHR47870">
    <property type="entry name" value="CYTOCHROME C-TYPE BIOGENESIS PROTEIN CCMH"/>
    <property type="match status" value="1"/>
</dbReference>
<comment type="caution">
    <text evidence="8">The sequence shown here is derived from an EMBL/GenBank/DDBJ whole genome shotgun (WGS) entry which is preliminary data.</text>
</comment>
<evidence type="ECO:0000256" key="6">
    <source>
        <dbReference type="SAM" id="Phobius"/>
    </source>
</evidence>
<keyword evidence="3" id="KW-0201">Cytochrome c-type biogenesis</keyword>
<dbReference type="InterPro" id="IPR017560">
    <property type="entry name" value="Cyt_c_biogenesis_CcmI"/>
</dbReference>
<reference evidence="8 9" key="1">
    <citation type="submission" date="2023-01" db="EMBL/GenBank/DDBJ databases">
        <title>Novel species of the genus Asticcacaulis isolated from rivers.</title>
        <authorList>
            <person name="Lu H."/>
        </authorList>
    </citation>
    <scope>NUCLEOTIDE SEQUENCE [LARGE SCALE GENOMIC DNA]</scope>
    <source>
        <strain evidence="8 9">BYS171W</strain>
    </source>
</reference>